<evidence type="ECO:0000313" key="2">
    <source>
        <dbReference type="Proteomes" id="UP000821845"/>
    </source>
</evidence>
<gene>
    <name evidence="1" type="ORF">HPB50_022530</name>
</gene>
<name>A0ACB7S357_HYAAI</name>
<accession>A0ACB7S357</accession>
<organism evidence="1 2">
    <name type="scientific">Hyalomma asiaticum</name>
    <name type="common">Tick</name>
    <dbReference type="NCBI Taxonomy" id="266040"/>
    <lineage>
        <taxon>Eukaryota</taxon>
        <taxon>Metazoa</taxon>
        <taxon>Ecdysozoa</taxon>
        <taxon>Arthropoda</taxon>
        <taxon>Chelicerata</taxon>
        <taxon>Arachnida</taxon>
        <taxon>Acari</taxon>
        <taxon>Parasitiformes</taxon>
        <taxon>Ixodida</taxon>
        <taxon>Ixodoidea</taxon>
        <taxon>Ixodidae</taxon>
        <taxon>Hyalomminae</taxon>
        <taxon>Hyalomma</taxon>
    </lineage>
</organism>
<sequence length="450" mass="50564">MALGRCRKEEFALPDKDRWPSRTLGEPTPRLSREYPSEWFAAHPGSKPVALVKRCFASEDHLARAVSAGLAAGRLPVEYVVQFMHVEGAKIKCTLEKDWKSFGVTIGCAGERISPWDLLNITEQVGPENLVNSDVTAAASDGSSPDRDGLFALVACIYRLLVTNCRGERRDYRQRLLDKQLKRMLEMFRTSGRCLDGAGKNFEHWLKDRSFLSLIAALDMFLNRFSCHRMSIMRAGTMVSRYKHCTVIDDMKSACKFASMGPFEFAQWVFVERAAAEVVAILREGEELFASHSYAPYLSDLGLCQRSPYSATANPLMHFFCKATAALRGHSESKNSKIACDGDLIGVTLNAMVFAYAKENINTFRMGVFTSMEELRECELLEAAKTNVPRGYGEMPKVFEAAEWYQYLSEKSFVIDPKISRNLLIYLRRLGSSDMREGTVGAKLLELIAK</sequence>
<keyword evidence="2" id="KW-1185">Reference proteome</keyword>
<dbReference type="Proteomes" id="UP000821845">
    <property type="component" value="Chromosome 6"/>
</dbReference>
<reference evidence="1" key="1">
    <citation type="submission" date="2020-05" db="EMBL/GenBank/DDBJ databases">
        <title>Large-scale comparative analyses of tick genomes elucidate their genetic diversity and vector capacities.</title>
        <authorList>
            <person name="Jia N."/>
            <person name="Wang J."/>
            <person name="Shi W."/>
            <person name="Du L."/>
            <person name="Sun Y."/>
            <person name="Zhan W."/>
            <person name="Jiang J."/>
            <person name="Wang Q."/>
            <person name="Zhang B."/>
            <person name="Ji P."/>
            <person name="Sakyi L.B."/>
            <person name="Cui X."/>
            <person name="Yuan T."/>
            <person name="Jiang B."/>
            <person name="Yang W."/>
            <person name="Lam T.T.-Y."/>
            <person name="Chang Q."/>
            <person name="Ding S."/>
            <person name="Wang X."/>
            <person name="Zhu J."/>
            <person name="Ruan X."/>
            <person name="Zhao L."/>
            <person name="Wei J."/>
            <person name="Que T."/>
            <person name="Du C."/>
            <person name="Cheng J."/>
            <person name="Dai P."/>
            <person name="Han X."/>
            <person name="Huang E."/>
            <person name="Gao Y."/>
            <person name="Liu J."/>
            <person name="Shao H."/>
            <person name="Ye R."/>
            <person name="Li L."/>
            <person name="Wei W."/>
            <person name="Wang X."/>
            <person name="Wang C."/>
            <person name="Yang T."/>
            <person name="Huo Q."/>
            <person name="Li W."/>
            <person name="Guo W."/>
            <person name="Chen H."/>
            <person name="Zhou L."/>
            <person name="Ni X."/>
            <person name="Tian J."/>
            <person name="Zhou Y."/>
            <person name="Sheng Y."/>
            <person name="Liu T."/>
            <person name="Pan Y."/>
            <person name="Xia L."/>
            <person name="Li J."/>
            <person name="Zhao F."/>
            <person name="Cao W."/>
        </authorList>
    </citation>
    <scope>NUCLEOTIDE SEQUENCE</scope>
    <source>
        <strain evidence="1">Hyas-2018</strain>
    </source>
</reference>
<comment type="caution">
    <text evidence="1">The sequence shown here is derived from an EMBL/GenBank/DDBJ whole genome shotgun (WGS) entry which is preliminary data.</text>
</comment>
<proteinExistence type="predicted"/>
<dbReference type="EMBL" id="CM023486">
    <property type="protein sequence ID" value="KAH6929055.1"/>
    <property type="molecule type" value="Genomic_DNA"/>
</dbReference>
<protein>
    <submittedName>
        <fullName evidence="1">Uncharacterized protein</fullName>
    </submittedName>
</protein>
<evidence type="ECO:0000313" key="1">
    <source>
        <dbReference type="EMBL" id="KAH6929055.1"/>
    </source>
</evidence>